<evidence type="ECO:0000313" key="4">
    <source>
        <dbReference type="Proteomes" id="UP000784294"/>
    </source>
</evidence>
<evidence type="ECO:0000256" key="1">
    <source>
        <dbReference type="SAM" id="MobiDB-lite"/>
    </source>
</evidence>
<organism evidence="3 4">
    <name type="scientific">Protopolystoma xenopodis</name>
    <dbReference type="NCBI Taxonomy" id="117903"/>
    <lineage>
        <taxon>Eukaryota</taxon>
        <taxon>Metazoa</taxon>
        <taxon>Spiralia</taxon>
        <taxon>Lophotrochozoa</taxon>
        <taxon>Platyhelminthes</taxon>
        <taxon>Monogenea</taxon>
        <taxon>Polyopisthocotylea</taxon>
        <taxon>Polystomatidea</taxon>
        <taxon>Polystomatidae</taxon>
        <taxon>Protopolystoma</taxon>
    </lineage>
</organism>
<dbReference type="SUPFAM" id="SSF46934">
    <property type="entry name" value="UBA-like"/>
    <property type="match status" value="1"/>
</dbReference>
<keyword evidence="4" id="KW-1185">Reference proteome</keyword>
<feature type="non-terminal residue" evidence="3">
    <location>
        <position position="144"/>
    </location>
</feature>
<dbReference type="EMBL" id="CAAALY010108561">
    <property type="protein sequence ID" value="VEL30020.1"/>
    <property type="molecule type" value="Genomic_DNA"/>
</dbReference>
<feature type="compositionally biased region" description="Low complexity" evidence="1">
    <location>
        <begin position="70"/>
        <end position="85"/>
    </location>
</feature>
<evidence type="ECO:0000259" key="2">
    <source>
        <dbReference type="Pfam" id="PF00627"/>
    </source>
</evidence>
<reference evidence="3" key="1">
    <citation type="submission" date="2018-11" db="EMBL/GenBank/DDBJ databases">
        <authorList>
            <consortium name="Pathogen Informatics"/>
        </authorList>
    </citation>
    <scope>NUCLEOTIDE SEQUENCE</scope>
</reference>
<feature type="domain" description="UBA" evidence="2">
    <location>
        <begin position="93"/>
        <end position="114"/>
    </location>
</feature>
<dbReference type="Proteomes" id="UP000784294">
    <property type="component" value="Unassembled WGS sequence"/>
</dbReference>
<evidence type="ECO:0000313" key="3">
    <source>
        <dbReference type="EMBL" id="VEL30020.1"/>
    </source>
</evidence>
<feature type="region of interest" description="Disordered" evidence="1">
    <location>
        <begin position="16"/>
        <end position="87"/>
    </location>
</feature>
<dbReference type="Pfam" id="PF00627">
    <property type="entry name" value="UBA"/>
    <property type="match status" value="1"/>
</dbReference>
<feature type="region of interest" description="Disordered" evidence="1">
    <location>
        <begin position="120"/>
        <end position="144"/>
    </location>
</feature>
<name>A0A448X7G5_9PLAT</name>
<accession>A0A448X7G5</accession>
<protein>
    <recommendedName>
        <fullName evidence="2">UBA domain-containing protein</fullName>
    </recommendedName>
</protein>
<proteinExistence type="predicted"/>
<dbReference type="Gene3D" id="1.10.8.10">
    <property type="entry name" value="DNA helicase RuvA subunit, C-terminal domain"/>
    <property type="match status" value="1"/>
</dbReference>
<dbReference type="OrthoDB" id="419317at2759"/>
<dbReference type="InterPro" id="IPR009060">
    <property type="entry name" value="UBA-like_sf"/>
</dbReference>
<dbReference type="InterPro" id="IPR015940">
    <property type="entry name" value="UBA"/>
</dbReference>
<sequence length="144" mass="15241">MKVTFRTLKQQTFVLDVEENDSSTETPLPEKSNPSSPSLKEDAPAITVASSNPPTQISAPATLPTSDPPASMSAAEVSSADSESALVVGPEYERTVVKALRASFNNPNRAVEYLITGQIPDSTMEEEAAPRSDQARIPSDAAPP</sequence>
<dbReference type="FunFam" id="1.10.8.10:FF:000003">
    <property type="entry name" value="UV excision repair protein RAD23 homolog"/>
    <property type="match status" value="1"/>
</dbReference>
<dbReference type="AlphaFoldDB" id="A0A448X7G5"/>
<gene>
    <name evidence="3" type="ORF">PXEA_LOCUS23460</name>
</gene>
<feature type="compositionally biased region" description="Polar residues" evidence="1">
    <location>
        <begin position="48"/>
        <end position="65"/>
    </location>
</feature>
<comment type="caution">
    <text evidence="3">The sequence shown here is derived from an EMBL/GenBank/DDBJ whole genome shotgun (WGS) entry which is preliminary data.</text>
</comment>